<comment type="caution">
    <text evidence="1">The sequence shown here is derived from an EMBL/GenBank/DDBJ whole genome shotgun (WGS) entry which is preliminary data.</text>
</comment>
<keyword evidence="2" id="KW-1185">Reference proteome</keyword>
<evidence type="ECO:0000313" key="2">
    <source>
        <dbReference type="Proteomes" id="UP000295710"/>
    </source>
</evidence>
<dbReference type="AlphaFoldDB" id="A0A4R4FG00"/>
<dbReference type="Proteomes" id="UP000295710">
    <property type="component" value="Unassembled WGS sequence"/>
</dbReference>
<accession>A0A4R4FG00</accession>
<dbReference type="RefSeq" id="WP_066579771.1">
    <property type="nucleotide sequence ID" value="NZ_JAOBST010000002.1"/>
</dbReference>
<protein>
    <submittedName>
        <fullName evidence="1">Uncharacterized protein</fullName>
    </submittedName>
</protein>
<organism evidence="1 2">
    <name type="scientific">Extibacter muris</name>
    <dbReference type="NCBI Taxonomy" id="1796622"/>
    <lineage>
        <taxon>Bacteria</taxon>
        <taxon>Bacillati</taxon>
        <taxon>Bacillota</taxon>
        <taxon>Clostridia</taxon>
        <taxon>Lachnospirales</taxon>
        <taxon>Lachnospiraceae</taxon>
        <taxon>Extibacter</taxon>
    </lineage>
</organism>
<dbReference type="EMBL" id="SMMX01000007">
    <property type="protein sequence ID" value="TDA21723.1"/>
    <property type="molecule type" value="Genomic_DNA"/>
</dbReference>
<sequence>MNLNSIALLQQLKAQLEKFKARHPKFPLFLDAVSEHALTEGTVVEIAVSTPDGQNYTSNLRLMAEDIELIRSLKDMNV</sequence>
<proteinExistence type="predicted"/>
<evidence type="ECO:0000313" key="1">
    <source>
        <dbReference type="EMBL" id="TDA21723.1"/>
    </source>
</evidence>
<name>A0A4R4FG00_9FIRM</name>
<reference evidence="1 2" key="1">
    <citation type="journal article" date="2016" name="Nat. Microbiol.">
        <title>The Mouse Intestinal Bacterial Collection (miBC) provides host-specific insight into cultured diversity and functional potential of the gut microbiota.</title>
        <authorList>
            <person name="Lagkouvardos I."/>
            <person name="Pukall R."/>
            <person name="Abt B."/>
            <person name="Foesel B.U."/>
            <person name="Meier-Kolthoff J.P."/>
            <person name="Kumar N."/>
            <person name="Bresciani A."/>
            <person name="Martinez I."/>
            <person name="Just S."/>
            <person name="Ziegler C."/>
            <person name="Brugiroux S."/>
            <person name="Garzetti D."/>
            <person name="Wenning M."/>
            <person name="Bui T.P."/>
            <person name="Wang J."/>
            <person name="Hugenholtz F."/>
            <person name="Plugge C.M."/>
            <person name="Peterson D.A."/>
            <person name="Hornef M.W."/>
            <person name="Baines J.F."/>
            <person name="Smidt H."/>
            <person name="Walter J."/>
            <person name="Kristiansen K."/>
            <person name="Nielsen H.B."/>
            <person name="Haller D."/>
            <person name="Overmann J."/>
            <person name="Stecher B."/>
            <person name="Clavel T."/>
        </authorList>
    </citation>
    <scope>NUCLEOTIDE SEQUENCE [LARGE SCALE GENOMIC DNA]</scope>
    <source>
        <strain evidence="1 2">DSM 28560</strain>
    </source>
</reference>
<gene>
    <name evidence="1" type="ORF">E1963_10320</name>
</gene>